<keyword evidence="3" id="KW-0808">Transferase</keyword>
<evidence type="ECO:0000256" key="7">
    <source>
        <dbReference type="ARBA" id="ARBA00023012"/>
    </source>
</evidence>
<evidence type="ECO:0000256" key="6">
    <source>
        <dbReference type="ARBA" id="ARBA00022840"/>
    </source>
</evidence>
<keyword evidence="7" id="KW-0902">Two-component regulatory system</keyword>
<dbReference type="Proteomes" id="UP001153404">
    <property type="component" value="Unassembled WGS sequence"/>
</dbReference>
<evidence type="ECO:0000256" key="4">
    <source>
        <dbReference type="ARBA" id="ARBA00022741"/>
    </source>
</evidence>
<sequence>MGTGLGLAIVRNLVEAHEGAIRVSSALGEGTEFKLLLPAG</sequence>
<evidence type="ECO:0000313" key="9">
    <source>
        <dbReference type="EMBL" id="MDG0813140.1"/>
    </source>
</evidence>
<keyword evidence="5" id="KW-0418">Kinase</keyword>
<dbReference type="InterPro" id="IPR036890">
    <property type="entry name" value="HATPase_C_sf"/>
</dbReference>
<feature type="domain" description="Histidine kinase" evidence="8">
    <location>
        <begin position="1"/>
        <end position="40"/>
    </location>
</feature>
<keyword evidence="4" id="KW-0547">Nucleotide-binding</keyword>
<dbReference type="Gene3D" id="3.30.565.10">
    <property type="entry name" value="Histidine kinase-like ATPase, C-terminal domain"/>
    <property type="match status" value="1"/>
</dbReference>
<accession>A0A9X4KYF7</accession>
<dbReference type="EMBL" id="JAPDIA010000008">
    <property type="protein sequence ID" value="MDG0813140.1"/>
    <property type="molecule type" value="Genomic_DNA"/>
</dbReference>
<dbReference type="InterPro" id="IPR003594">
    <property type="entry name" value="HATPase_dom"/>
</dbReference>
<name>A0A9X4KYF7_9BACL</name>
<dbReference type="PANTHER" id="PTHR43711:SF1">
    <property type="entry name" value="HISTIDINE KINASE 1"/>
    <property type="match status" value="1"/>
</dbReference>
<dbReference type="PANTHER" id="PTHR43711">
    <property type="entry name" value="TWO-COMPONENT HISTIDINE KINASE"/>
    <property type="match status" value="1"/>
</dbReference>
<dbReference type="EC" id="2.7.13.3" evidence="2"/>
<dbReference type="InterPro" id="IPR050736">
    <property type="entry name" value="Sensor_HK_Regulatory"/>
</dbReference>
<keyword evidence="6 9" id="KW-0067">ATP-binding</keyword>
<dbReference type="Pfam" id="PF02518">
    <property type="entry name" value="HATPase_c"/>
    <property type="match status" value="1"/>
</dbReference>
<comment type="catalytic activity">
    <reaction evidence="1">
        <text>ATP + protein L-histidine = ADP + protein N-phospho-L-histidine.</text>
        <dbReference type="EC" id="2.7.13.3"/>
    </reaction>
</comment>
<protein>
    <recommendedName>
        <fullName evidence="2">histidine kinase</fullName>
        <ecNumber evidence="2">2.7.13.3</ecNumber>
    </recommendedName>
</protein>
<dbReference type="PROSITE" id="PS50109">
    <property type="entry name" value="HIS_KIN"/>
    <property type="match status" value="1"/>
</dbReference>
<proteinExistence type="predicted"/>
<dbReference type="GO" id="GO:0000160">
    <property type="term" value="P:phosphorelay signal transduction system"/>
    <property type="evidence" value="ECO:0007669"/>
    <property type="project" value="UniProtKB-KW"/>
</dbReference>
<keyword evidence="10" id="KW-1185">Reference proteome</keyword>
<dbReference type="GO" id="GO:0005524">
    <property type="term" value="F:ATP binding"/>
    <property type="evidence" value="ECO:0007669"/>
    <property type="project" value="UniProtKB-KW"/>
</dbReference>
<dbReference type="AlphaFoldDB" id="A0A9X4KYF7"/>
<dbReference type="InterPro" id="IPR005467">
    <property type="entry name" value="His_kinase_dom"/>
</dbReference>
<reference evidence="9" key="1">
    <citation type="submission" date="2022-10" db="EMBL/GenBank/DDBJ databases">
        <title>Comparative genomic analysis of Cohnella hashimotonis sp. nov., isolated from the International Space Station.</title>
        <authorList>
            <person name="Simpson A."/>
            <person name="Venkateswaran K."/>
        </authorList>
    </citation>
    <scope>NUCLEOTIDE SEQUENCE</scope>
    <source>
        <strain evidence="9">DSM 28161</strain>
    </source>
</reference>
<evidence type="ECO:0000256" key="5">
    <source>
        <dbReference type="ARBA" id="ARBA00022777"/>
    </source>
</evidence>
<dbReference type="PRINTS" id="PR00344">
    <property type="entry name" value="BCTRLSENSOR"/>
</dbReference>
<dbReference type="GO" id="GO:0004673">
    <property type="term" value="F:protein histidine kinase activity"/>
    <property type="evidence" value="ECO:0007669"/>
    <property type="project" value="UniProtKB-EC"/>
</dbReference>
<dbReference type="SUPFAM" id="SSF55874">
    <property type="entry name" value="ATPase domain of HSP90 chaperone/DNA topoisomerase II/histidine kinase"/>
    <property type="match status" value="1"/>
</dbReference>
<organism evidence="9 10">
    <name type="scientific">Cohnella rhizosphaerae</name>
    <dbReference type="NCBI Taxonomy" id="1457232"/>
    <lineage>
        <taxon>Bacteria</taxon>
        <taxon>Bacillati</taxon>
        <taxon>Bacillota</taxon>
        <taxon>Bacilli</taxon>
        <taxon>Bacillales</taxon>
        <taxon>Paenibacillaceae</taxon>
        <taxon>Cohnella</taxon>
    </lineage>
</organism>
<evidence type="ECO:0000256" key="3">
    <source>
        <dbReference type="ARBA" id="ARBA00022679"/>
    </source>
</evidence>
<dbReference type="InterPro" id="IPR004358">
    <property type="entry name" value="Sig_transdc_His_kin-like_C"/>
</dbReference>
<evidence type="ECO:0000259" key="8">
    <source>
        <dbReference type="PROSITE" id="PS50109"/>
    </source>
</evidence>
<evidence type="ECO:0000256" key="1">
    <source>
        <dbReference type="ARBA" id="ARBA00000085"/>
    </source>
</evidence>
<evidence type="ECO:0000313" key="10">
    <source>
        <dbReference type="Proteomes" id="UP001153404"/>
    </source>
</evidence>
<evidence type="ECO:0000256" key="2">
    <source>
        <dbReference type="ARBA" id="ARBA00012438"/>
    </source>
</evidence>
<comment type="caution">
    <text evidence="9">The sequence shown here is derived from an EMBL/GenBank/DDBJ whole genome shotgun (WGS) entry which is preliminary data.</text>
</comment>
<gene>
    <name evidence="9" type="ORF">OMP40_30415</name>
</gene>